<evidence type="ECO:0000256" key="1">
    <source>
        <dbReference type="ARBA" id="ARBA00023125"/>
    </source>
</evidence>
<dbReference type="Gene3D" id="1.10.1660.10">
    <property type="match status" value="1"/>
</dbReference>
<dbReference type="PROSITE" id="PS00552">
    <property type="entry name" value="HTH_MERR_1"/>
    <property type="match status" value="1"/>
</dbReference>
<dbReference type="SUPFAM" id="SSF46955">
    <property type="entry name" value="Putative DNA-binding domain"/>
    <property type="match status" value="1"/>
</dbReference>
<protein>
    <submittedName>
        <fullName evidence="3">MerR family transcriptional regulator</fullName>
    </submittedName>
</protein>
<sequence length="145" mass="16020">MRIGELAQRSGVSVRSLRYYEQQGLLASERSPRGQRHFVEEDVERVLFLQRLYGAGLSSRTILELLPCVDSPSLENSRAAVERMAQEREKLSSHITDLINTRDALDAAMARALQAGRAQEQRTRVAVTIDETSLPGQVGSACGPP</sequence>
<dbReference type="EMBL" id="JARHTQ010000029">
    <property type="protein sequence ID" value="MDF2260057.1"/>
    <property type="molecule type" value="Genomic_DNA"/>
</dbReference>
<gene>
    <name evidence="3" type="ORF">P2L57_31320</name>
</gene>
<evidence type="ECO:0000313" key="4">
    <source>
        <dbReference type="Proteomes" id="UP001220022"/>
    </source>
</evidence>
<keyword evidence="4" id="KW-1185">Reference proteome</keyword>
<dbReference type="InterPro" id="IPR047057">
    <property type="entry name" value="MerR_fam"/>
</dbReference>
<dbReference type="PRINTS" id="PR00040">
    <property type="entry name" value="HTHMERR"/>
</dbReference>
<accession>A0ABT5Z8U4</accession>
<dbReference type="InterPro" id="IPR000551">
    <property type="entry name" value="MerR-type_HTH_dom"/>
</dbReference>
<reference evidence="3 4" key="1">
    <citation type="submission" date="2023-03" db="EMBL/GenBank/DDBJ databases">
        <title>Draft genome sequence of type strain Streptomyces ferralitis JCM 14344.</title>
        <authorList>
            <person name="Klaysubun C."/>
            <person name="Duangmal K."/>
        </authorList>
    </citation>
    <scope>NUCLEOTIDE SEQUENCE [LARGE SCALE GENOMIC DNA]</scope>
    <source>
        <strain evidence="3 4">JCM 14344</strain>
    </source>
</reference>
<proteinExistence type="predicted"/>
<feature type="domain" description="HTH merR-type" evidence="2">
    <location>
        <begin position="1"/>
        <end position="68"/>
    </location>
</feature>
<dbReference type="PROSITE" id="PS50937">
    <property type="entry name" value="HTH_MERR_2"/>
    <property type="match status" value="1"/>
</dbReference>
<dbReference type="PANTHER" id="PTHR30204">
    <property type="entry name" value="REDOX-CYCLING DRUG-SENSING TRANSCRIPTIONAL ACTIVATOR SOXR"/>
    <property type="match status" value="1"/>
</dbReference>
<organism evidence="3 4">
    <name type="scientific">Streptantibioticus ferralitis</name>
    <dbReference type="NCBI Taxonomy" id="236510"/>
    <lineage>
        <taxon>Bacteria</taxon>
        <taxon>Bacillati</taxon>
        <taxon>Actinomycetota</taxon>
        <taxon>Actinomycetes</taxon>
        <taxon>Kitasatosporales</taxon>
        <taxon>Streptomycetaceae</taxon>
        <taxon>Streptantibioticus</taxon>
    </lineage>
</organism>
<dbReference type="RefSeq" id="WP_275820282.1">
    <property type="nucleotide sequence ID" value="NZ_BAAANM010000030.1"/>
</dbReference>
<dbReference type="InterPro" id="IPR009061">
    <property type="entry name" value="DNA-bd_dom_put_sf"/>
</dbReference>
<evidence type="ECO:0000313" key="3">
    <source>
        <dbReference type="EMBL" id="MDF2260057.1"/>
    </source>
</evidence>
<name>A0ABT5Z8U4_9ACTN</name>
<comment type="caution">
    <text evidence="3">The sequence shown here is derived from an EMBL/GenBank/DDBJ whole genome shotgun (WGS) entry which is preliminary data.</text>
</comment>
<dbReference type="Proteomes" id="UP001220022">
    <property type="component" value="Unassembled WGS sequence"/>
</dbReference>
<dbReference type="SMART" id="SM00422">
    <property type="entry name" value="HTH_MERR"/>
    <property type="match status" value="1"/>
</dbReference>
<dbReference type="Pfam" id="PF13411">
    <property type="entry name" value="MerR_1"/>
    <property type="match status" value="1"/>
</dbReference>
<keyword evidence="1" id="KW-0238">DNA-binding</keyword>
<evidence type="ECO:0000259" key="2">
    <source>
        <dbReference type="PROSITE" id="PS50937"/>
    </source>
</evidence>
<dbReference type="PANTHER" id="PTHR30204:SF97">
    <property type="entry name" value="MERR FAMILY REGULATORY PROTEIN"/>
    <property type="match status" value="1"/>
</dbReference>